<evidence type="ECO:0000256" key="1">
    <source>
        <dbReference type="SAM" id="MobiDB-lite"/>
    </source>
</evidence>
<feature type="region of interest" description="Disordered" evidence="1">
    <location>
        <begin position="556"/>
        <end position="596"/>
    </location>
</feature>
<dbReference type="CDD" id="cd00136">
    <property type="entry name" value="PDZ_canonical"/>
    <property type="match status" value="1"/>
</dbReference>
<dbReference type="PANTHER" id="PTHR46900">
    <property type="entry name" value="TYROSINE-PROTEIN PHOSPHATASE NON-RECEPTOR TYPE 13"/>
    <property type="match status" value="1"/>
</dbReference>
<feature type="compositionally biased region" description="Basic and acidic residues" evidence="1">
    <location>
        <begin position="149"/>
        <end position="158"/>
    </location>
</feature>
<organism evidence="3 4">
    <name type="scientific">Hypothenemus hampei</name>
    <name type="common">Coffee berry borer</name>
    <dbReference type="NCBI Taxonomy" id="57062"/>
    <lineage>
        <taxon>Eukaryota</taxon>
        <taxon>Metazoa</taxon>
        <taxon>Ecdysozoa</taxon>
        <taxon>Arthropoda</taxon>
        <taxon>Hexapoda</taxon>
        <taxon>Insecta</taxon>
        <taxon>Pterygota</taxon>
        <taxon>Neoptera</taxon>
        <taxon>Endopterygota</taxon>
        <taxon>Coleoptera</taxon>
        <taxon>Polyphaga</taxon>
        <taxon>Cucujiformia</taxon>
        <taxon>Curculionidae</taxon>
        <taxon>Scolytinae</taxon>
        <taxon>Hypothenemus</taxon>
    </lineage>
</organism>
<evidence type="ECO:0000313" key="4">
    <source>
        <dbReference type="Proteomes" id="UP001566132"/>
    </source>
</evidence>
<evidence type="ECO:0000313" key="3">
    <source>
        <dbReference type="EMBL" id="KAL1490800.1"/>
    </source>
</evidence>
<feature type="compositionally biased region" description="Polar residues" evidence="1">
    <location>
        <begin position="484"/>
        <end position="501"/>
    </location>
</feature>
<dbReference type="InterPro" id="IPR001478">
    <property type="entry name" value="PDZ"/>
</dbReference>
<keyword evidence="4" id="KW-1185">Reference proteome</keyword>
<evidence type="ECO:0000259" key="2">
    <source>
        <dbReference type="PROSITE" id="PS50106"/>
    </source>
</evidence>
<dbReference type="PANTHER" id="PTHR46900:SF2">
    <property type="entry name" value="TYROSINE-PROTEIN PHOSPHATASE NON-RECEPTOR TYPE 13"/>
    <property type="match status" value="1"/>
</dbReference>
<dbReference type="Gene3D" id="2.30.42.10">
    <property type="match status" value="3"/>
</dbReference>
<protein>
    <recommendedName>
        <fullName evidence="2">PDZ domain-containing protein</fullName>
    </recommendedName>
</protein>
<dbReference type="SMART" id="SM00228">
    <property type="entry name" value="PDZ"/>
    <property type="match status" value="3"/>
</dbReference>
<feature type="domain" description="PDZ" evidence="2">
    <location>
        <begin position="630"/>
        <end position="710"/>
    </location>
</feature>
<comment type="caution">
    <text evidence="3">The sequence shown here is derived from an EMBL/GenBank/DDBJ whole genome shotgun (WGS) entry which is preliminary data.</text>
</comment>
<dbReference type="EMBL" id="JBDJPC010000010">
    <property type="protein sequence ID" value="KAL1490800.1"/>
    <property type="molecule type" value="Genomic_DNA"/>
</dbReference>
<name>A0ABD1E881_HYPHA</name>
<dbReference type="Proteomes" id="UP001566132">
    <property type="component" value="Unassembled WGS sequence"/>
</dbReference>
<feature type="region of interest" description="Disordered" evidence="1">
    <location>
        <begin position="484"/>
        <end position="521"/>
    </location>
</feature>
<sequence>MLDIQFGPIIRNQKTSNKGCDLLQLVRRLSSSKIQEAPISNRKYLKTLQSKTVKSKPHFHHEGINVERQHHGEDPRHVVDDVMGANVSRHSTKGLSGRRSQSSGSICNGKWRHQGDGSGKSSGGGSLPSYLDDRASTSTNNYNNEEEERGSQLDENERIPPLGNGAPLHWKFADGQTSCQDQGYGSERSPEEEYPPPLPEHDMEQCHHHLEAHSCYPFITPESTFTVKLNKGSRGLGLSVTGGIESGGSWPGLVRIKRLFPHQPASSCGLLNVGDLLLEANGVPLTGLSNYEALEVLRTATNQVELKVCRPPPDVLNCVSPVSDVPPPPPTRREPPNTLNLTSNYFGNTPGDEYFHGEFEVTLTKIQGSLGFTLRKEDNSALGHYVRALVREPALTDGRIKAGDRIIAVNDVEIFSMTHEQAVQYLRKCGDKVKLRLYRDSPQTPVATLSPAETTPRTSISKKTNLRQEAVDMLNDIAARKMVSNHQRVATTRSLSPTSFPRTRLRRQNYPSDASQDSASRYPLPEEQFHEGMLKCKHFDEESLFTIDSDDLDRPARYDDYKNPAYQSAHPPCLEKDPKTTSRSQQKEETDTIKRKKGILKKDSSYKKIETKTEVDDKAVPMKEEFEILAIELNRGWNSRLGFSLQGAAGVTYVSAVYADSVAAKDGRIKPGDRIIKVNDENVEHMNTNEIIDLLRIVRGPVCIVVKRINSTEDCGKSNAEN</sequence>
<reference evidence="3 4" key="1">
    <citation type="submission" date="2024-05" db="EMBL/GenBank/DDBJ databases">
        <title>Genetic variation in Jamaican populations of the coffee berry borer (Hypothenemus hampei).</title>
        <authorList>
            <person name="Errbii M."/>
            <person name="Myrie A."/>
        </authorList>
    </citation>
    <scope>NUCLEOTIDE SEQUENCE [LARGE SCALE GENOMIC DNA]</scope>
    <source>
        <strain evidence="3">JA-Hopewell-2020-01-JO</strain>
        <tissue evidence="3">Whole body</tissue>
    </source>
</reference>
<feature type="compositionally biased region" description="Basic and acidic residues" evidence="1">
    <location>
        <begin position="573"/>
        <end position="593"/>
    </location>
</feature>
<feature type="domain" description="PDZ" evidence="2">
    <location>
        <begin position="360"/>
        <end position="441"/>
    </location>
</feature>
<feature type="compositionally biased region" description="Polar residues" evidence="1">
    <location>
        <begin position="509"/>
        <end position="519"/>
    </location>
</feature>
<accession>A0ABD1E881</accession>
<feature type="compositionally biased region" description="Gly residues" evidence="1">
    <location>
        <begin position="116"/>
        <end position="126"/>
    </location>
</feature>
<dbReference type="InterPro" id="IPR036034">
    <property type="entry name" value="PDZ_sf"/>
</dbReference>
<dbReference type="AlphaFoldDB" id="A0ABD1E881"/>
<feature type="region of interest" description="Disordered" evidence="1">
    <location>
        <begin position="89"/>
        <end position="202"/>
    </location>
</feature>
<dbReference type="PROSITE" id="PS50106">
    <property type="entry name" value="PDZ"/>
    <property type="match status" value="3"/>
</dbReference>
<feature type="domain" description="PDZ" evidence="2">
    <location>
        <begin position="226"/>
        <end position="312"/>
    </location>
</feature>
<gene>
    <name evidence="3" type="ORF">ABEB36_013434</name>
</gene>
<dbReference type="SUPFAM" id="SSF50156">
    <property type="entry name" value="PDZ domain-like"/>
    <property type="match status" value="3"/>
</dbReference>
<dbReference type="InterPro" id="IPR052074">
    <property type="entry name" value="NonRcpt_TyrProt_Phosphatase"/>
</dbReference>
<dbReference type="Pfam" id="PF00595">
    <property type="entry name" value="PDZ"/>
    <property type="match status" value="3"/>
</dbReference>
<proteinExistence type="predicted"/>